<sequence>MVNFKSFRGIVTQMNDFTIGQNAEGGEGCYKLMTVEDGTGGIVNFMVSPSTYFVNQEIVTLDNWITGYYDGDAPVPMIYPPQYRALVVVKENNNQNVKVDFFNNQLVSSDGILQLNLSPYTPILLKNGQPFSKNPANRNLIVIYGPTTRSIPAQTTPYEIIVWC</sequence>
<keyword evidence="2" id="KW-1185">Reference proteome</keyword>
<comment type="caution">
    <text evidence="1">The sequence shown here is derived from an EMBL/GenBank/DDBJ whole genome shotgun (WGS) entry which is preliminary data.</text>
</comment>
<proteinExistence type="predicted"/>
<name>A0ABS1HAP5_9BACL</name>
<dbReference type="Proteomes" id="UP000618943">
    <property type="component" value="Unassembled WGS sequence"/>
</dbReference>
<accession>A0ABS1HAP5</accession>
<organism evidence="1 2">
    <name type="scientific">Viridibacillus soli</name>
    <dbReference type="NCBI Taxonomy" id="2798301"/>
    <lineage>
        <taxon>Bacteria</taxon>
        <taxon>Bacillati</taxon>
        <taxon>Bacillota</taxon>
        <taxon>Bacilli</taxon>
        <taxon>Bacillales</taxon>
        <taxon>Caryophanaceae</taxon>
        <taxon>Viridibacillus</taxon>
    </lineage>
</organism>
<dbReference type="RefSeq" id="WP_200749943.1">
    <property type="nucleotide sequence ID" value="NZ_JAEOAH010000031.1"/>
</dbReference>
<dbReference type="EMBL" id="JAEOAH010000031">
    <property type="protein sequence ID" value="MBK3496487.1"/>
    <property type="molecule type" value="Genomic_DNA"/>
</dbReference>
<reference evidence="1 2" key="1">
    <citation type="submission" date="2020-12" db="EMBL/GenBank/DDBJ databases">
        <title>YIM B01967 draft genome.</title>
        <authorList>
            <person name="Yan X."/>
        </authorList>
    </citation>
    <scope>NUCLEOTIDE SEQUENCE [LARGE SCALE GENOMIC DNA]</scope>
    <source>
        <strain evidence="1 2">YIM B01967</strain>
    </source>
</reference>
<gene>
    <name evidence="1" type="ORF">JFL43_16805</name>
</gene>
<evidence type="ECO:0000313" key="2">
    <source>
        <dbReference type="Proteomes" id="UP000618943"/>
    </source>
</evidence>
<protein>
    <submittedName>
        <fullName evidence="1">Uncharacterized protein</fullName>
    </submittedName>
</protein>
<evidence type="ECO:0000313" key="1">
    <source>
        <dbReference type="EMBL" id="MBK3496487.1"/>
    </source>
</evidence>